<evidence type="ECO:0000256" key="5">
    <source>
        <dbReference type="SAM" id="SignalP"/>
    </source>
</evidence>
<evidence type="ECO:0000256" key="4">
    <source>
        <dbReference type="SAM" id="MobiDB-lite"/>
    </source>
</evidence>
<evidence type="ECO:0000313" key="8">
    <source>
        <dbReference type="Proteomes" id="UP000243507"/>
    </source>
</evidence>
<dbReference type="Proteomes" id="UP000243507">
    <property type="component" value="Unassembled WGS sequence"/>
</dbReference>
<evidence type="ECO:0000256" key="3">
    <source>
        <dbReference type="ARBA" id="ARBA00022970"/>
    </source>
</evidence>
<dbReference type="NCBIfam" id="TIGR03863">
    <property type="entry name" value="PQQ_ABC_bind"/>
    <property type="match status" value="1"/>
</dbReference>
<feature type="domain" description="Leucine-binding protein" evidence="6">
    <location>
        <begin position="82"/>
        <end position="197"/>
    </location>
</feature>
<feature type="region of interest" description="Disordered" evidence="4">
    <location>
        <begin position="370"/>
        <end position="390"/>
    </location>
</feature>
<proteinExistence type="inferred from homology"/>
<dbReference type="InterPro" id="IPR051010">
    <property type="entry name" value="BCAA_transport"/>
</dbReference>
<dbReference type="PANTHER" id="PTHR30483">
    <property type="entry name" value="LEUCINE-SPECIFIC-BINDING PROTEIN"/>
    <property type="match status" value="1"/>
</dbReference>
<keyword evidence="2 5" id="KW-0732">Signal</keyword>
<organism evidence="7 8">
    <name type="scientific">Pseudothioclava arenosa</name>
    <dbReference type="NCBI Taxonomy" id="1795308"/>
    <lineage>
        <taxon>Bacteria</taxon>
        <taxon>Pseudomonadati</taxon>
        <taxon>Pseudomonadota</taxon>
        <taxon>Alphaproteobacteria</taxon>
        <taxon>Rhodobacterales</taxon>
        <taxon>Paracoccaceae</taxon>
        <taxon>Pseudothioclava</taxon>
    </lineage>
</organism>
<dbReference type="SUPFAM" id="SSF53822">
    <property type="entry name" value="Periplasmic binding protein-like I"/>
    <property type="match status" value="1"/>
</dbReference>
<evidence type="ECO:0000313" key="7">
    <source>
        <dbReference type="EMBL" id="PCD76892.1"/>
    </source>
</evidence>
<feature type="chain" id="PRO_5012584969" evidence="5">
    <location>
        <begin position="21"/>
        <end position="390"/>
    </location>
</feature>
<keyword evidence="8" id="KW-1185">Reference proteome</keyword>
<dbReference type="GO" id="GO:0006865">
    <property type="term" value="P:amino acid transport"/>
    <property type="evidence" value="ECO:0007669"/>
    <property type="project" value="UniProtKB-KW"/>
</dbReference>
<keyword evidence="3" id="KW-0813">Transport</keyword>
<dbReference type="AlphaFoldDB" id="A0A2A4CRL4"/>
<reference evidence="7 8" key="1">
    <citation type="submission" date="2017-09" db="EMBL/GenBank/DDBJ databases">
        <title>A multilocus sequence analysis scheme for characterization of bacteria in the genus Thioclava.</title>
        <authorList>
            <person name="Liu Y."/>
            <person name="Shao Z."/>
        </authorList>
    </citation>
    <scope>NUCLEOTIDE SEQUENCE [LARGE SCALE GENOMIC DNA]</scope>
    <source>
        <strain evidence="7 8">CAU 1312</strain>
    </source>
</reference>
<dbReference type="EMBL" id="NTJD01000004">
    <property type="protein sequence ID" value="PCD76892.1"/>
    <property type="molecule type" value="Genomic_DNA"/>
</dbReference>
<comment type="caution">
    <text evidence="7">The sequence shown here is derived from an EMBL/GenBank/DDBJ whole genome shotgun (WGS) entry which is preliminary data.</text>
</comment>
<dbReference type="RefSeq" id="WP_096432667.1">
    <property type="nucleotide sequence ID" value="NZ_NTJD01000004.1"/>
</dbReference>
<dbReference type="Gene3D" id="3.40.50.2300">
    <property type="match status" value="2"/>
</dbReference>
<name>A0A2A4CRL4_9RHOB</name>
<comment type="similarity">
    <text evidence="1">Belongs to the leucine-binding protein family.</text>
</comment>
<sequence>MRKITIFSAVLAACAGVAQAEALRIDWLERLVTPPPVLSNMQATPDDLGHAGVVLGLGDIATTGRFTGQDYELSSTRIAPEDDFLPAARALLADGARVLIVKAPAEDLLALADLPEASGALIFNTAAPEDALRGTDCRANLLHTLPSHAMRADALAQFIVLKRWGKLVLIAGTHPEDQGFAAALRNSLAKFGLTLGAEKTWAYDANMRRAAAAEVPLFTQDLPEHDLLLVADELGDFARYIAYNTWLPRPLAGSEGAQPVGWAGVVEQNGAAQLQNRFRELAGREMAPEDYAAWAAIAALGEAATRAGATDSEALRAYLLSDRARIGGFLGRPLSFRDWNGQMRQPIPIVTERAVVALAPFEGFLHPGSELDTLGSDRPETDCTAFGDPK</sequence>
<feature type="signal peptide" evidence="5">
    <location>
        <begin position="1"/>
        <end position="20"/>
    </location>
</feature>
<accession>A0A2A4CRL4</accession>
<gene>
    <name evidence="7" type="ORF">CLN94_07305</name>
</gene>
<evidence type="ECO:0000259" key="6">
    <source>
        <dbReference type="Pfam" id="PF13458"/>
    </source>
</evidence>
<dbReference type="OrthoDB" id="5341635at2"/>
<dbReference type="Pfam" id="PF13458">
    <property type="entry name" value="Peripla_BP_6"/>
    <property type="match status" value="1"/>
</dbReference>
<dbReference type="InterPro" id="IPR028081">
    <property type="entry name" value="Leu-bd"/>
</dbReference>
<protein>
    <submittedName>
        <fullName evidence="7">Branched-chain amino acid ABC transporter substrate-binding protein</fullName>
    </submittedName>
</protein>
<keyword evidence="3" id="KW-0029">Amino-acid transport</keyword>
<dbReference type="PANTHER" id="PTHR30483:SF6">
    <property type="entry name" value="PERIPLASMIC BINDING PROTEIN OF ABC TRANSPORTER FOR NATURAL AMINO ACIDS"/>
    <property type="match status" value="1"/>
</dbReference>
<dbReference type="InterPro" id="IPR028082">
    <property type="entry name" value="Peripla_BP_I"/>
</dbReference>
<evidence type="ECO:0000256" key="2">
    <source>
        <dbReference type="ARBA" id="ARBA00022729"/>
    </source>
</evidence>
<evidence type="ECO:0000256" key="1">
    <source>
        <dbReference type="ARBA" id="ARBA00010062"/>
    </source>
</evidence>
<dbReference type="InterPro" id="IPR022478">
    <property type="entry name" value="ABC_transptr_sub-bd_PQQ"/>
</dbReference>